<dbReference type="Pfam" id="PF01755">
    <property type="entry name" value="Glyco_transf_25"/>
    <property type="match status" value="1"/>
</dbReference>
<evidence type="ECO:0000259" key="1">
    <source>
        <dbReference type="Pfam" id="PF01755"/>
    </source>
</evidence>
<dbReference type="EMBL" id="MN740328">
    <property type="protein sequence ID" value="QHU00645.1"/>
    <property type="molecule type" value="Genomic_DNA"/>
</dbReference>
<organism evidence="2">
    <name type="scientific">viral metagenome</name>
    <dbReference type="NCBI Taxonomy" id="1070528"/>
    <lineage>
        <taxon>unclassified sequences</taxon>
        <taxon>metagenomes</taxon>
        <taxon>organismal metagenomes</taxon>
    </lineage>
</organism>
<reference evidence="2" key="1">
    <citation type="journal article" date="2020" name="Nature">
        <title>Giant virus diversity and host interactions through global metagenomics.</title>
        <authorList>
            <person name="Schulz F."/>
            <person name="Roux S."/>
            <person name="Paez-Espino D."/>
            <person name="Jungbluth S."/>
            <person name="Walsh D.A."/>
            <person name="Denef V.J."/>
            <person name="McMahon K.D."/>
            <person name="Konstantinidis K.T."/>
            <person name="Eloe-Fadrosh E.A."/>
            <person name="Kyrpides N.C."/>
            <person name="Woyke T."/>
        </authorList>
    </citation>
    <scope>NUCLEOTIDE SEQUENCE</scope>
    <source>
        <strain evidence="2">GVMAG-M-3300025860-20</strain>
    </source>
</reference>
<dbReference type="InterPro" id="IPR002654">
    <property type="entry name" value="Glyco_trans_25"/>
</dbReference>
<evidence type="ECO:0000313" key="2">
    <source>
        <dbReference type="EMBL" id="QHU00645.1"/>
    </source>
</evidence>
<name>A0A6C0J4M0_9ZZZZ</name>
<sequence length="253" mass="29443">MDFNKTIDCFVINLDSRKDRLTSFNEQTTKLNIHCIKFTALTTADGLLTKGLSSGQNGCLASHFRLIENAYNNDTGNYVCIFEDDAQFCDDFMWRFNYLNENIHDYDWDILYLSGFHHLDRFGAQPKSSSPVKTYDFTNHKYIHKMYSSFIMVGYIINPKSLNKVYNIIKDEISIKTNNKTRAIDAILMNLMEQRKINVYAFIPGMVSQIPGYSNIGNRTIDYNLYFQKPNICGAHVYADKLCNFNYNKYFNL</sequence>
<protein>
    <recommendedName>
        <fullName evidence="1">Glycosyl transferase family 25 domain-containing protein</fullName>
    </recommendedName>
</protein>
<feature type="domain" description="Glycosyl transferase family 25" evidence="1">
    <location>
        <begin position="9"/>
        <end position="171"/>
    </location>
</feature>
<proteinExistence type="predicted"/>
<dbReference type="AlphaFoldDB" id="A0A6C0J4M0"/>
<accession>A0A6C0J4M0</accession>